<keyword evidence="1" id="KW-0472">Membrane</keyword>
<evidence type="ECO:0000313" key="2">
    <source>
        <dbReference type="EMBL" id="MDJ1501894.1"/>
    </source>
</evidence>
<protein>
    <submittedName>
        <fullName evidence="2">Uncharacterized protein</fullName>
    </submittedName>
</protein>
<reference evidence="2" key="1">
    <citation type="submission" date="2023-05" db="EMBL/GenBank/DDBJ databases">
        <authorList>
            <person name="Zhang X."/>
        </authorList>
    </citation>
    <scope>NUCLEOTIDE SEQUENCE</scope>
    <source>
        <strain evidence="2">BD1B2-1</strain>
    </source>
</reference>
<sequence>MRISAKHILWLTAFSIAMGFLETAVVVYLRVIYYPEGFKFPLAPIHPNVALTEFLREAATMIMLWGIGWLTGKTPVQRFAFFLYSFAVWDIFYYVFLYLLLGWPESLFTWDVLFLIPVTWVGPVLAPCLVAMTMILFTGVVVWLSNNQFSIRIPRQTVRLWLAGCVIVIGSFVYDYLVFVQQHHGLSALWSPGKQAALFAEIAVYVPTYYPWWVFCIGEALFLWGIAKFYLFNTQAQTSKPYPKYYPFNTKRVSSVSETFADEWEGL</sequence>
<evidence type="ECO:0000256" key="1">
    <source>
        <dbReference type="SAM" id="Phobius"/>
    </source>
</evidence>
<gene>
    <name evidence="2" type="ORF">QNI22_14605</name>
</gene>
<comment type="caution">
    <text evidence="2">The sequence shown here is derived from an EMBL/GenBank/DDBJ whole genome shotgun (WGS) entry which is preliminary data.</text>
</comment>
<accession>A0AAE3R5Q4</accession>
<keyword evidence="1" id="KW-0812">Transmembrane</keyword>
<evidence type="ECO:0000313" key="3">
    <source>
        <dbReference type="Proteomes" id="UP001232063"/>
    </source>
</evidence>
<feature type="transmembrane region" description="Helical" evidence="1">
    <location>
        <begin position="7"/>
        <end position="34"/>
    </location>
</feature>
<feature type="transmembrane region" description="Helical" evidence="1">
    <location>
        <begin position="79"/>
        <end position="100"/>
    </location>
</feature>
<name>A0AAE3R5Q4_9BACT</name>
<proteinExistence type="predicted"/>
<dbReference type="EMBL" id="JASJOU010000004">
    <property type="protein sequence ID" value="MDJ1501894.1"/>
    <property type="molecule type" value="Genomic_DNA"/>
</dbReference>
<dbReference type="RefSeq" id="WP_314511610.1">
    <property type="nucleotide sequence ID" value="NZ_JASJOU010000004.1"/>
</dbReference>
<feature type="transmembrane region" description="Helical" evidence="1">
    <location>
        <begin position="54"/>
        <end position="72"/>
    </location>
</feature>
<feature type="transmembrane region" description="Helical" evidence="1">
    <location>
        <begin position="210"/>
        <end position="231"/>
    </location>
</feature>
<dbReference type="AlphaFoldDB" id="A0AAE3R5Q4"/>
<keyword evidence="1" id="KW-1133">Transmembrane helix</keyword>
<keyword evidence="3" id="KW-1185">Reference proteome</keyword>
<feature type="transmembrane region" description="Helical" evidence="1">
    <location>
        <begin position="158"/>
        <end position="179"/>
    </location>
</feature>
<organism evidence="2 3">
    <name type="scientific">Xanthocytophaga agilis</name>
    <dbReference type="NCBI Taxonomy" id="3048010"/>
    <lineage>
        <taxon>Bacteria</taxon>
        <taxon>Pseudomonadati</taxon>
        <taxon>Bacteroidota</taxon>
        <taxon>Cytophagia</taxon>
        <taxon>Cytophagales</taxon>
        <taxon>Rhodocytophagaceae</taxon>
        <taxon>Xanthocytophaga</taxon>
    </lineage>
</organism>
<dbReference type="Proteomes" id="UP001232063">
    <property type="component" value="Unassembled WGS sequence"/>
</dbReference>
<feature type="transmembrane region" description="Helical" evidence="1">
    <location>
        <begin position="120"/>
        <end position="146"/>
    </location>
</feature>